<comment type="pathway">
    <text evidence="2">Cofactor biosynthesis; thiamine diphosphate biosynthesis; thiamine diphosphate from thiamine phosphate: step 1/1.</text>
</comment>
<feature type="binding site" evidence="2">
    <location>
        <position position="75"/>
    </location>
    <ligand>
        <name>Mg(2+)</name>
        <dbReference type="ChEBI" id="CHEBI:18420"/>
        <label>1</label>
    </ligand>
</feature>
<name>A0A2A8CWP6_9BACT</name>
<feature type="binding site" evidence="2">
    <location>
        <begin position="151"/>
        <end position="152"/>
    </location>
    <ligand>
        <name>ATP</name>
        <dbReference type="ChEBI" id="CHEBI:30616"/>
    </ligand>
</feature>
<dbReference type="InterPro" id="IPR036921">
    <property type="entry name" value="PurM-like_N_sf"/>
</dbReference>
<evidence type="ECO:0000256" key="3">
    <source>
        <dbReference type="SAM" id="MobiDB-lite"/>
    </source>
</evidence>
<comment type="function">
    <text evidence="2">Catalyzes the ATP-dependent phosphorylation of thiamine-monophosphate (TMP) to form thiamine-pyrophosphate (TPP), the active form of vitamin B1.</text>
</comment>
<keyword evidence="2" id="KW-0460">Magnesium</keyword>
<evidence type="ECO:0000313" key="7">
    <source>
        <dbReference type="Proteomes" id="UP000220102"/>
    </source>
</evidence>
<comment type="miscellaneous">
    <text evidence="2">Reaction mechanism of ThiL seems to utilize a direct, inline transfer of the gamma-phosphate of ATP to TMP rather than a phosphorylated enzyme intermediate.</text>
</comment>
<dbReference type="GO" id="GO:0005524">
    <property type="term" value="F:ATP binding"/>
    <property type="evidence" value="ECO:0007669"/>
    <property type="project" value="UniProtKB-UniRule"/>
</dbReference>
<dbReference type="GO" id="GO:0009228">
    <property type="term" value="P:thiamine biosynthetic process"/>
    <property type="evidence" value="ECO:0007669"/>
    <property type="project" value="UniProtKB-KW"/>
</dbReference>
<dbReference type="InterPro" id="IPR006283">
    <property type="entry name" value="ThiL-like"/>
</dbReference>
<dbReference type="CDD" id="cd02194">
    <property type="entry name" value="ThiL"/>
    <property type="match status" value="1"/>
</dbReference>
<evidence type="ECO:0000256" key="1">
    <source>
        <dbReference type="ARBA" id="ARBA00022977"/>
    </source>
</evidence>
<dbReference type="GO" id="GO:0000287">
    <property type="term" value="F:magnesium ion binding"/>
    <property type="evidence" value="ECO:0007669"/>
    <property type="project" value="UniProtKB-UniRule"/>
</dbReference>
<feature type="binding site" evidence="2">
    <location>
        <position position="308"/>
    </location>
    <ligand>
        <name>substrate</name>
    </ligand>
</feature>
<dbReference type="AlphaFoldDB" id="A0A2A8CWP6"/>
<feature type="binding site" evidence="2">
    <location>
        <position position="258"/>
    </location>
    <ligand>
        <name>Mg(2+)</name>
        <dbReference type="ChEBI" id="CHEBI:18420"/>
        <label>5</label>
    </ligand>
</feature>
<feature type="binding site" evidence="2">
    <location>
        <position position="74"/>
    </location>
    <ligand>
        <name>Mg(2+)</name>
        <dbReference type="ChEBI" id="CHEBI:18420"/>
        <label>1</label>
    </ligand>
</feature>
<keyword evidence="2" id="KW-0479">Metal-binding</keyword>
<dbReference type="Gene3D" id="3.90.650.10">
    <property type="entry name" value="PurM-like C-terminal domain"/>
    <property type="match status" value="1"/>
</dbReference>
<evidence type="ECO:0000313" key="6">
    <source>
        <dbReference type="EMBL" id="PEN13115.1"/>
    </source>
</evidence>
<dbReference type="PIRSF" id="PIRSF005303">
    <property type="entry name" value="Thiam_monoph_kin"/>
    <property type="match status" value="1"/>
</dbReference>
<keyword evidence="2 6" id="KW-0418">Kinase</keyword>
<comment type="catalytic activity">
    <reaction evidence="2">
        <text>thiamine phosphate + ATP = thiamine diphosphate + ADP</text>
        <dbReference type="Rhea" id="RHEA:15913"/>
        <dbReference type="ChEBI" id="CHEBI:30616"/>
        <dbReference type="ChEBI" id="CHEBI:37575"/>
        <dbReference type="ChEBI" id="CHEBI:58937"/>
        <dbReference type="ChEBI" id="CHEBI:456216"/>
        <dbReference type="EC" id="2.7.4.16"/>
    </reaction>
</comment>
<feature type="compositionally biased region" description="Low complexity" evidence="3">
    <location>
        <begin position="1"/>
        <end position="16"/>
    </location>
</feature>
<feature type="binding site" evidence="2">
    <location>
        <position position="255"/>
    </location>
    <ligand>
        <name>Mg(2+)</name>
        <dbReference type="ChEBI" id="CHEBI:18420"/>
        <label>3</label>
    </ligand>
</feature>
<comment type="caution">
    <text evidence="6">The sequence shown here is derived from an EMBL/GenBank/DDBJ whole genome shotgun (WGS) entry which is preliminary data.</text>
</comment>
<feature type="binding site" evidence="2">
    <location>
        <position position="152"/>
    </location>
    <ligand>
        <name>Mg(2+)</name>
        <dbReference type="ChEBI" id="CHEBI:18420"/>
        <label>1</label>
    </ligand>
</feature>
<dbReference type="NCBIfam" id="TIGR01379">
    <property type="entry name" value="thiL"/>
    <property type="match status" value="1"/>
</dbReference>
<feature type="region of interest" description="Disordered" evidence="3">
    <location>
        <begin position="1"/>
        <end position="22"/>
    </location>
</feature>
<dbReference type="GO" id="GO:0009229">
    <property type="term" value="P:thiamine diphosphate biosynthetic process"/>
    <property type="evidence" value="ECO:0007669"/>
    <property type="project" value="UniProtKB-UniRule"/>
</dbReference>
<dbReference type="InterPro" id="IPR016188">
    <property type="entry name" value="PurM-like_N"/>
</dbReference>
<proteinExistence type="inferred from homology"/>
<keyword evidence="2" id="KW-0808">Transferase</keyword>
<feature type="binding site" evidence="2">
    <location>
        <position position="257"/>
    </location>
    <ligand>
        <name>ATP</name>
        <dbReference type="ChEBI" id="CHEBI:30616"/>
    </ligand>
</feature>
<feature type="binding site" evidence="2">
    <location>
        <position position="104"/>
    </location>
    <ligand>
        <name>Mg(2+)</name>
        <dbReference type="ChEBI" id="CHEBI:18420"/>
        <label>2</label>
    </ligand>
</feature>
<feature type="binding site" evidence="2">
    <location>
        <position position="75"/>
    </location>
    <ligand>
        <name>Mg(2+)</name>
        <dbReference type="ChEBI" id="CHEBI:18420"/>
        <label>2</label>
    </ligand>
</feature>
<reference evidence="6 7" key="1">
    <citation type="submission" date="2017-10" db="EMBL/GenBank/DDBJ databases">
        <title>Draft genome of Longibacter Salinarum.</title>
        <authorList>
            <person name="Goh K.M."/>
            <person name="Shamsir M.S."/>
            <person name="Lim S.W."/>
        </authorList>
    </citation>
    <scope>NUCLEOTIDE SEQUENCE [LARGE SCALE GENOMIC DNA]</scope>
    <source>
        <strain evidence="6 7">KCTC 52045</strain>
    </source>
</reference>
<dbReference type="UniPathway" id="UPA00060">
    <property type="reaction ID" value="UER00142"/>
</dbReference>
<dbReference type="HAMAP" id="MF_02128">
    <property type="entry name" value="TMP_kinase"/>
    <property type="match status" value="1"/>
</dbReference>
<keyword evidence="7" id="KW-1185">Reference proteome</keyword>
<dbReference type="Pfam" id="PF00586">
    <property type="entry name" value="AIRS"/>
    <property type="match status" value="1"/>
</dbReference>
<feature type="binding site" evidence="2">
    <location>
        <position position="58"/>
    </location>
    <ligand>
        <name>Mg(2+)</name>
        <dbReference type="ChEBI" id="CHEBI:18420"/>
        <label>4</label>
    </ligand>
</feature>
<evidence type="ECO:0000259" key="4">
    <source>
        <dbReference type="Pfam" id="PF00586"/>
    </source>
</evidence>
<dbReference type="GO" id="GO:0009030">
    <property type="term" value="F:thiamine-phosphate kinase activity"/>
    <property type="evidence" value="ECO:0007669"/>
    <property type="project" value="UniProtKB-UniRule"/>
</dbReference>
<accession>A0A2A8CWP6</accession>
<feature type="binding site" evidence="2">
    <location>
        <position position="177"/>
    </location>
    <ligand>
        <name>ATP</name>
        <dbReference type="ChEBI" id="CHEBI:30616"/>
    </ligand>
</feature>
<dbReference type="RefSeq" id="WP_098075707.1">
    <property type="nucleotide sequence ID" value="NZ_PDEQ01000005.1"/>
</dbReference>
<dbReference type="EMBL" id="PDEQ01000005">
    <property type="protein sequence ID" value="PEN13115.1"/>
    <property type="molecule type" value="Genomic_DNA"/>
</dbReference>
<feature type="domain" description="PurM-like N-terminal" evidence="4">
    <location>
        <begin position="57"/>
        <end position="168"/>
    </location>
</feature>
<organism evidence="6 7">
    <name type="scientific">Longibacter salinarum</name>
    <dbReference type="NCBI Taxonomy" id="1850348"/>
    <lineage>
        <taxon>Bacteria</taxon>
        <taxon>Pseudomonadati</taxon>
        <taxon>Rhodothermota</taxon>
        <taxon>Rhodothermia</taxon>
        <taxon>Rhodothermales</taxon>
        <taxon>Salisaetaceae</taxon>
        <taxon>Longibacter</taxon>
    </lineage>
</organism>
<feature type="binding site" evidence="2">
    <location>
        <position position="362"/>
    </location>
    <ligand>
        <name>substrate</name>
    </ligand>
</feature>
<feature type="binding site" evidence="2">
    <location>
        <position position="134"/>
    </location>
    <ligand>
        <name>ATP</name>
        <dbReference type="ChEBI" id="CHEBI:30616"/>
    </ligand>
</feature>
<dbReference type="PANTHER" id="PTHR30270">
    <property type="entry name" value="THIAMINE-MONOPHOSPHATE KINASE"/>
    <property type="match status" value="1"/>
</dbReference>
<feature type="binding site" evidence="2">
    <location>
        <position position="73"/>
    </location>
    <ligand>
        <name>Mg(2+)</name>
        <dbReference type="ChEBI" id="CHEBI:18420"/>
        <label>4</label>
    </ligand>
</feature>
<dbReference type="SUPFAM" id="SSF56042">
    <property type="entry name" value="PurM C-terminal domain-like"/>
    <property type="match status" value="1"/>
</dbReference>
<dbReference type="InterPro" id="IPR036676">
    <property type="entry name" value="PurM-like_C_sf"/>
</dbReference>
<gene>
    <name evidence="2 6" type="primary">thiL</name>
    <name evidence="6" type="ORF">CRI94_10720</name>
</gene>
<feature type="binding site" evidence="2">
    <location>
        <position position="104"/>
    </location>
    <ligand>
        <name>Mg(2+)</name>
        <dbReference type="ChEBI" id="CHEBI:18420"/>
        <label>4</label>
    </ligand>
</feature>
<sequence length="372" mass="40240">MDTPSANGPSAAGNSSQPEIHPQETSISEIGEFGLIAHLRETLGETDDESIVAGISDDAAVYRVDDDTVHVVTTDALIEGVHFDRTFMPMEHLGFKAMSANVSDIAAMNATPRYATVVIGVPKNASVEAIGTLYQGIKQACDAYGVTVIGGDTTGSHSLSVTVTVIGEASEEDVVYRRGAQPGDKICVTGDIGASYAGLKVLLRQREQLQQQGEDFQPQLDKFSYVIRRHLAPPAQVQAVREWRDAGFRPSSLIDISDGLASEVHHLCEASGTRAQMYEPSLPISPHTRNTATDFGEEVTIYALFGGEDYELVFTASEEELKSLDPQTFNVIGEMEEPDEDEPRVQLQQADGENVRVRPGGFDHFGDEQPDG</sequence>
<keyword evidence="2" id="KW-0067">ATP-binding</keyword>
<dbReference type="Proteomes" id="UP000220102">
    <property type="component" value="Unassembled WGS sequence"/>
</dbReference>
<dbReference type="PANTHER" id="PTHR30270:SF0">
    <property type="entry name" value="THIAMINE-MONOPHOSPHATE KINASE"/>
    <property type="match status" value="1"/>
</dbReference>
<dbReference type="Gene3D" id="3.30.1330.10">
    <property type="entry name" value="PurM-like, N-terminal domain"/>
    <property type="match status" value="1"/>
</dbReference>
<feature type="binding site" evidence="2">
    <location>
        <position position="58"/>
    </location>
    <ligand>
        <name>Mg(2+)</name>
        <dbReference type="ChEBI" id="CHEBI:18420"/>
        <label>3</label>
    </ligand>
</feature>
<dbReference type="SUPFAM" id="SSF55326">
    <property type="entry name" value="PurM N-terminal domain-like"/>
    <property type="match status" value="1"/>
</dbReference>
<evidence type="ECO:0000259" key="5">
    <source>
        <dbReference type="Pfam" id="PF02769"/>
    </source>
</evidence>
<dbReference type="InterPro" id="IPR010918">
    <property type="entry name" value="PurM-like_C_dom"/>
</dbReference>
<comment type="similarity">
    <text evidence="2">Belongs to the thiamine-monophosphate kinase family.</text>
</comment>
<feature type="binding site" evidence="2">
    <location>
        <position position="104"/>
    </location>
    <ligand>
        <name>Mg(2+)</name>
        <dbReference type="ChEBI" id="CHEBI:18420"/>
        <label>3</label>
    </ligand>
</feature>
<feature type="binding site" evidence="2">
    <location>
        <position position="82"/>
    </location>
    <ligand>
        <name>substrate</name>
    </ligand>
</feature>
<evidence type="ECO:0000256" key="2">
    <source>
        <dbReference type="HAMAP-Rule" id="MF_02128"/>
    </source>
</evidence>
<feature type="domain" description="PurM-like C-terminal" evidence="5">
    <location>
        <begin position="181"/>
        <end position="342"/>
    </location>
</feature>
<protein>
    <recommendedName>
        <fullName evidence="2">Thiamine-monophosphate kinase</fullName>
        <shortName evidence="2">TMP kinase</shortName>
        <shortName evidence="2">Thiamine-phosphate kinase</shortName>
        <ecNumber evidence="2">2.7.4.16</ecNumber>
    </recommendedName>
</protein>
<dbReference type="OrthoDB" id="9802811at2"/>
<keyword evidence="1 2" id="KW-0784">Thiamine biosynthesis</keyword>
<feature type="region of interest" description="Disordered" evidence="3">
    <location>
        <begin position="335"/>
        <end position="372"/>
    </location>
</feature>
<keyword evidence="2" id="KW-0547">Nucleotide-binding</keyword>
<dbReference type="Pfam" id="PF02769">
    <property type="entry name" value="AIRS_C"/>
    <property type="match status" value="1"/>
</dbReference>
<dbReference type="EC" id="2.7.4.16" evidence="2"/>